<dbReference type="Pfam" id="PF07714">
    <property type="entry name" value="PK_Tyr_Ser-Thr"/>
    <property type="match status" value="1"/>
</dbReference>
<dbReference type="FunFam" id="3.80.10.10:FF:000288">
    <property type="entry name" value="LRR receptor-like serine/threonine-protein kinase EFR"/>
    <property type="match status" value="1"/>
</dbReference>
<dbReference type="SUPFAM" id="SSF52058">
    <property type="entry name" value="L domain-like"/>
    <property type="match status" value="2"/>
</dbReference>
<keyword evidence="12 19" id="KW-0547">Nucleotide-binding</keyword>
<proteinExistence type="inferred from homology"/>
<dbReference type="SMART" id="SM00220">
    <property type="entry name" value="S_TKc"/>
    <property type="match status" value="1"/>
</dbReference>
<dbReference type="InterPro" id="IPR003591">
    <property type="entry name" value="Leu-rich_rpt_typical-subtyp"/>
</dbReference>
<dbReference type="InterPro" id="IPR013210">
    <property type="entry name" value="LRR_N_plant-typ"/>
</dbReference>
<keyword evidence="5" id="KW-1003">Cell membrane</keyword>
<comment type="subcellular location">
    <subcellularLocation>
        <location evidence="1">Cell membrane</location>
        <topology evidence="1">Single-pass membrane protein</topology>
    </subcellularLocation>
    <subcellularLocation>
        <location evidence="2">Membrane</location>
        <topology evidence="2">Single-pass type I membrane protein</topology>
    </subcellularLocation>
</comment>
<evidence type="ECO:0000256" key="5">
    <source>
        <dbReference type="ARBA" id="ARBA00022475"/>
    </source>
</evidence>
<dbReference type="Proteomes" id="UP001459277">
    <property type="component" value="Unassembled WGS sequence"/>
</dbReference>
<dbReference type="PROSITE" id="PS00107">
    <property type="entry name" value="PROTEIN_KINASE_ATP"/>
    <property type="match status" value="1"/>
</dbReference>
<evidence type="ECO:0000256" key="18">
    <source>
        <dbReference type="ARBA" id="ARBA00023180"/>
    </source>
</evidence>
<comment type="similarity">
    <text evidence="3">Belongs to the protein kinase superfamily. Ser/Thr protein kinase family.</text>
</comment>
<keyword evidence="16 20" id="KW-0472">Membrane</keyword>
<protein>
    <recommendedName>
        <fullName evidence="4">non-specific serine/threonine protein kinase</fullName>
        <ecNumber evidence="4">2.7.11.1</ecNumber>
    </recommendedName>
</protein>
<keyword evidence="14 19" id="KW-0067">ATP-binding</keyword>
<keyword evidence="23" id="KW-1185">Reference proteome</keyword>
<keyword evidence="10" id="KW-0732">Signal</keyword>
<evidence type="ECO:0000256" key="3">
    <source>
        <dbReference type="ARBA" id="ARBA00008684"/>
    </source>
</evidence>
<keyword evidence="8" id="KW-0808">Transferase</keyword>
<evidence type="ECO:0000256" key="14">
    <source>
        <dbReference type="ARBA" id="ARBA00022840"/>
    </source>
</evidence>
<dbReference type="InterPro" id="IPR011009">
    <property type="entry name" value="Kinase-like_dom_sf"/>
</dbReference>
<gene>
    <name evidence="22" type="ORF">SO802_022676</name>
</gene>
<dbReference type="PROSITE" id="PS50011">
    <property type="entry name" value="PROTEIN_KINASE_DOM"/>
    <property type="match status" value="1"/>
</dbReference>
<evidence type="ECO:0000256" key="7">
    <source>
        <dbReference type="ARBA" id="ARBA00022614"/>
    </source>
</evidence>
<keyword evidence="13" id="KW-0418">Kinase</keyword>
<evidence type="ECO:0000256" key="4">
    <source>
        <dbReference type="ARBA" id="ARBA00012513"/>
    </source>
</evidence>
<dbReference type="PANTHER" id="PTHR27000:SF777">
    <property type="entry name" value="PROTEIN KINASE DOMAIN-CONTAINING PROTEIN"/>
    <property type="match status" value="1"/>
</dbReference>
<accession>A0AAW2C5Z7</accession>
<dbReference type="SMART" id="SM00369">
    <property type="entry name" value="LRR_TYP"/>
    <property type="match status" value="8"/>
</dbReference>
<dbReference type="SUPFAM" id="SSF56112">
    <property type="entry name" value="Protein kinase-like (PK-like)"/>
    <property type="match status" value="1"/>
</dbReference>
<dbReference type="Pfam" id="PF08263">
    <property type="entry name" value="LRRNT_2"/>
    <property type="match status" value="1"/>
</dbReference>
<dbReference type="FunFam" id="3.80.10.10:FF:000095">
    <property type="entry name" value="LRR receptor-like serine/threonine-protein kinase GSO1"/>
    <property type="match status" value="1"/>
</dbReference>
<feature type="domain" description="Protein kinase" evidence="21">
    <location>
        <begin position="712"/>
        <end position="977"/>
    </location>
</feature>
<feature type="binding site" evidence="19">
    <location>
        <position position="741"/>
    </location>
    <ligand>
        <name>ATP</name>
        <dbReference type="ChEBI" id="CHEBI:30616"/>
    </ligand>
</feature>
<dbReference type="InterPro" id="IPR000719">
    <property type="entry name" value="Prot_kinase_dom"/>
</dbReference>
<evidence type="ECO:0000313" key="23">
    <source>
        <dbReference type="Proteomes" id="UP001459277"/>
    </source>
</evidence>
<evidence type="ECO:0000256" key="2">
    <source>
        <dbReference type="ARBA" id="ARBA00004479"/>
    </source>
</evidence>
<dbReference type="Pfam" id="PF00560">
    <property type="entry name" value="LRR_1"/>
    <property type="match status" value="8"/>
</dbReference>
<evidence type="ECO:0000256" key="11">
    <source>
        <dbReference type="ARBA" id="ARBA00022737"/>
    </source>
</evidence>
<dbReference type="Gene3D" id="3.30.200.20">
    <property type="entry name" value="Phosphorylase Kinase, domain 1"/>
    <property type="match status" value="1"/>
</dbReference>
<dbReference type="Pfam" id="PF13855">
    <property type="entry name" value="LRR_8"/>
    <property type="match status" value="1"/>
</dbReference>
<dbReference type="GO" id="GO:0005886">
    <property type="term" value="C:plasma membrane"/>
    <property type="evidence" value="ECO:0007669"/>
    <property type="project" value="UniProtKB-SubCell"/>
</dbReference>
<dbReference type="InterPro" id="IPR001245">
    <property type="entry name" value="Ser-Thr/Tyr_kinase_cat_dom"/>
</dbReference>
<organism evidence="22 23">
    <name type="scientific">Lithocarpus litseifolius</name>
    <dbReference type="NCBI Taxonomy" id="425828"/>
    <lineage>
        <taxon>Eukaryota</taxon>
        <taxon>Viridiplantae</taxon>
        <taxon>Streptophyta</taxon>
        <taxon>Embryophyta</taxon>
        <taxon>Tracheophyta</taxon>
        <taxon>Spermatophyta</taxon>
        <taxon>Magnoliopsida</taxon>
        <taxon>eudicotyledons</taxon>
        <taxon>Gunneridae</taxon>
        <taxon>Pentapetalae</taxon>
        <taxon>rosids</taxon>
        <taxon>fabids</taxon>
        <taxon>Fagales</taxon>
        <taxon>Fagaceae</taxon>
        <taxon>Lithocarpus</taxon>
    </lineage>
</organism>
<evidence type="ECO:0000256" key="16">
    <source>
        <dbReference type="ARBA" id="ARBA00023136"/>
    </source>
</evidence>
<evidence type="ECO:0000256" key="13">
    <source>
        <dbReference type="ARBA" id="ARBA00022777"/>
    </source>
</evidence>
<dbReference type="GO" id="GO:0004674">
    <property type="term" value="F:protein serine/threonine kinase activity"/>
    <property type="evidence" value="ECO:0007669"/>
    <property type="project" value="UniProtKB-KW"/>
</dbReference>
<dbReference type="Gene3D" id="3.80.10.10">
    <property type="entry name" value="Ribonuclease Inhibitor"/>
    <property type="match status" value="4"/>
</dbReference>
<reference evidence="22 23" key="1">
    <citation type="submission" date="2024-01" db="EMBL/GenBank/DDBJ databases">
        <title>A telomere-to-telomere, gap-free genome of sweet tea (Lithocarpus litseifolius).</title>
        <authorList>
            <person name="Zhou J."/>
        </authorList>
    </citation>
    <scope>NUCLEOTIDE SEQUENCE [LARGE SCALE GENOMIC DNA]</scope>
    <source>
        <strain evidence="22">Zhou-2022a</strain>
        <tissue evidence="22">Leaf</tissue>
    </source>
</reference>
<keyword evidence="15 20" id="KW-1133">Transmembrane helix</keyword>
<sequence>MKLHQTNLYALWPMHLHAILLFSINLMYLLQPTITANAPTNETDPLALIKFKESITHDPHMMLSSWNDSMHFCNWFGITCGRRHQRVTALDLQGYKLQGSISPHISNLTFLRIINLRNNGFYGKIPHEVGHLFRLQEVYLNNNTLEGEVPSILSNCSNARIIDFNWNELNGKIPTELGSLKKLKLLQLGVNNLTGRIPPSFGNLSSIRILSLAGNKLVGNIPYRFGHLKSLAIFTISSNTISGTIPSSLYNISSLQIISVSVNQLNNTLPANIGLTLPNLKLLLFGSNEFSGPIPISLCNASQLQILDLSENNFLGLVPTNLGNLPDLQWLDLSNNYLGRSLDFLKSLTNCSKLDHLDISTNQFGGVLPIPVGNLSTQLTELYFGANEISGTIPATLGNLVNLIGLGMEHNLFTGLIPTIFEKFQKIQALHLNGNRFLGELPTFIGNLTQLFLLNLDENRLEGSIPPSLGNCPNLQSLDISQNNLSGFIPSQLIGLSSLSILLNLSHNSFTGKLPFEVGNLKNINQLDISENNLSGEIPSSIGNCLRLEYLSLQGNSFEGSLPSSIAFLKGLKLLDVSRNNLSGSIPKFLEKLPSLKKLNLSFNDIESEVPTEGVFKNASAISVIGNTKLCGGVPQLMLPPCPVEVMKPTKFLSFKLKIAIIVVVVCFLPFSFILFLHWRKTSKRNSSSLGSTIDLLPNVSYKMLYEATNGFSPSNLVGTGSFGSVYKGFLHPKERLVAVKVLNLQRKGASKSFMAECNVLRNIRHRNLVKILTCCSSMDYSGNQFKALVFEFMTNGSLDIWLHPKIDKEDQSGVLSLLQRLNIAIDVACALDYLHNHSVQPIIHCDLKPSNILLDNDMIAHLSDFGLARLLSTVTDSSQNQTSTIGIKGSIGYAAPEYGMGNNVSTEGDVYSFGVFLLEIFLGKRPTDEMFKDDLNLHSFVRMALPERLVQIVDPALLISEVEEMPAAAVAAREYYNENEIEVDEETQGIVNHNQVEANVYKCLVSVLEIGLACSVESQKERMKMEEVSKELHSIKNSFLGSRI</sequence>
<keyword evidence="9 20" id="KW-0812">Transmembrane</keyword>
<evidence type="ECO:0000256" key="19">
    <source>
        <dbReference type="PROSITE-ProRule" id="PRU10141"/>
    </source>
</evidence>
<evidence type="ECO:0000256" key="6">
    <source>
        <dbReference type="ARBA" id="ARBA00022527"/>
    </source>
</evidence>
<evidence type="ECO:0000256" key="8">
    <source>
        <dbReference type="ARBA" id="ARBA00022679"/>
    </source>
</evidence>
<dbReference type="EC" id="2.7.11.1" evidence="4"/>
<dbReference type="PANTHER" id="PTHR27000">
    <property type="entry name" value="LEUCINE-RICH REPEAT RECEPTOR-LIKE PROTEIN KINASE FAMILY PROTEIN-RELATED"/>
    <property type="match status" value="1"/>
</dbReference>
<name>A0AAW2C5Z7_9ROSI</name>
<evidence type="ECO:0000256" key="15">
    <source>
        <dbReference type="ARBA" id="ARBA00022989"/>
    </source>
</evidence>
<comment type="caution">
    <text evidence="22">The sequence shown here is derived from an EMBL/GenBank/DDBJ whole genome shotgun (WGS) entry which is preliminary data.</text>
</comment>
<keyword evidence="11" id="KW-0677">Repeat</keyword>
<evidence type="ECO:0000313" key="22">
    <source>
        <dbReference type="EMBL" id="KAK9992973.1"/>
    </source>
</evidence>
<keyword evidence="7" id="KW-0433">Leucine-rich repeat</keyword>
<evidence type="ECO:0000256" key="10">
    <source>
        <dbReference type="ARBA" id="ARBA00022729"/>
    </source>
</evidence>
<dbReference type="AlphaFoldDB" id="A0AAW2C5Z7"/>
<keyword evidence="17" id="KW-0675">Receptor</keyword>
<evidence type="ECO:0000256" key="1">
    <source>
        <dbReference type="ARBA" id="ARBA00004162"/>
    </source>
</evidence>
<dbReference type="FunFam" id="3.30.200.20:FF:000432">
    <property type="entry name" value="LRR receptor-like serine/threonine-protein kinase EFR"/>
    <property type="match status" value="1"/>
</dbReference>
<feature type="transmembrane region" description="Helical" evidence="20">
    <location>
        <begin position="12"/>
        <end position="30"/>
    </location>
</feature>
<feature type="transmembrane region" description="Helical" evidence="20">
    <location>
        <begin position="657"/>
        <end position="679"/>
    </location>
</feature>
<dbReference type="InterPro" id="IPR008271">
    <property type="entry name" value="Ser/Thr_kinase_AS"/>
</dbReference>
<dbReference type="InterPro" id="IPR017441">
    <property type="entry name" value="Protein_kinase_ATP_BS"/>
</dbReference>
<dbReference type="InterPro" id="IPR032675">
    <property type="entry name" value="LRR_dom_sf"/>
</dbReference>
<evidence type="ECO:0000256" key="17">
    <source>
        <dbReference type="ARBA" id="ARBA00023170"/>
    </source>
</evidence>
<dbReference type="PROSITE" id="PS00108">
    <property type="entry name" value="PROTEIN_KINASE_ST"/>
    <property type="match status" value="1"/>
</dbReference>
<dbReference type="EMBL" id="JAZDWU010000008">
    <property type="protein sequence ID" value="KAK9992973.1"/>
    <property type="molecule type" value="Genomic_DNA"/>
</dbReference>
<dbReference type="Gene3D" id="1.10.510.10">
    <property type="entry name" value="Transferase(Phosphotransferase) domain 1"/>
    <property type="match status" value="1"/>
</dbReference>
<keyword evidence="6" id="KW-0723">Serine/threonine-protein kinase</keyword>
<dbReference type="PROSITE" id="PS51450">
    <property type="entry name" value="LRR"/>
    <property type="match status" value="1"/>
</dbReference>
<dbReference type="GO" id="GO:0005524">
    <property type="term" value="F:ATP binding"/>
    <property type="evidence" value="ECO:0007669"/>
    <property type="project" value="UniProtKB-UniRule"/>
</dbReference>
<evidence type="ECO:0000259" key="21">
    <source>
        <dbReference type="PROSITE" id="PS50011"/>
    </source>
</evidence>
<evidence type="ECO:0000256" key="20">
    <source>
        <dbReference type="SAM" id="Phobius"/>
    </source>
</evidence>
<evidence type="ECO:0000256" key="12">
    <source>
        <dbReference type="ARBA" id="ARBA00022741"/>
    </source>
</evidence>
<evidence type="ECO:0000256" key="9">
    <source>
        <dbReference type="ARBA" id="ARBA00022692"/>
    </source>
</evidence>
<dbReference type="InterPro" id="IPR001611">
    <property type="entry name" value="Leu-rich_rpt"/>
</dbReference>
<keyword evidence="18" id="KW-0325">Glycoprotein</keyword>